<reference evidence="2 3" key="1">
    <citation type="submission" date="2019-04" db="EMBL/GenBank/DDBJ databases">
        <authorList>
            <person name="Van Vliet M D."/>
        </authorList>
    </citation>
    <scope>NUCLEOTIDE SEQUENCE [LARGE SCALE GENOMIC DNA]</scope>
    <source>
        <strain evidence="2 3">F1</strain>
    </source>
</reference>
<dbReference type="Proteomes" id="UP000366872">
    <property type="component" value="Unassembled WGS sequence"/>
</dbReference>
<keyword evidence="1" id="KW-0732">Signal</keyword>
<dbReference type="EMBL" id="CAAHFG010000002">
    <property type="protein sequence ID" value="VGO15310.1"/>
    <property type="molecule type" value="Genomic_DNA"/>
</dbReference>
<accession>A0A6C2U5M9</accession>
<dbReference type="AlphaFoldDB" id="A0A6C2U5M9"/>
<dbReference type="Gene3D" id="3.20.20.80">
    <property type="entry name" value="Glycosidases"/>
    <property type="match status" value="1"/>
</dbReference>
<name>A0A6C2U5M9_PONDE</name>
<dbReference type="SUPFAM" id="SSF51445">
    <property type="entry name" value="(Trans)glycosidases"/>
    <property type="match status" value="1"/>
</dbReference>
<gene>
    <name evidence="2" type="ORF">PDESU_03892</name>
</gene>
<organism evidence="2 3">
    <name type="scientific">Pontiella desulfatans</name>
    <dbReference type="NCBI Taxonomy" id="2750659"/>
    <lineage>
        <taxon>Bacteria</taxon>
        <taxon>Pseudomonadati</taxon>
        <taxon>Kiritimatiellota</taxon>
        <taxon>Kiritimatiellia</taxon>
        <taxon>Kiritimatiellales</taxon>
        <taxon>Pontiellaceae</taxon>
        <taxon>Pontiella</taxon>
    </lineage>
</organism>
<sequence length="467" mass="53831">MKRITALVAVLLSAPCIHAETDDGSVIGSVGYIHVEKLDGVWWLVNAEGERFVATGMNHVSPRIRFASYNKEHWIKEFGEGILRGKGVDWKAPEVNTWMEQVAKDHRDYGFNTIAFHHPREMPTEYFEELGIHYFGKLKLGEINHKHTHWHGGFPDVFSPEWKTKAEVKVKAFAAKHKNNKHLLGYSFNDLPDYSLEAYLRIREWEMKREVYELHPWIKDIISKPGSTEGKKLWVDMLKRNHASAEEAGANYGVDAVSWEELAASSDWKTPEDRNKGTADQREMCMRITEAWLKTHHDLIRKYDPNHLILGDKISAHGLGQPDWVWDIVKKYVDVVLIQDYDFYTREHEEKLKGIHRKTGLPIINGDHAYGCLRPNMKKNKGIPVENLCRVGEEYARYLQGIMGLPFMLGWQNCGYLEQWSGGENDNTGAEQCGLFDPFGKPLMDALRHVKQANRNAVKWHEGTMEK</sequence>
<protein>
    <recommendedName>
        <fullName evidence="4">Glycoside hydrolase family 42 N-terminal domain-containing protein</fullName>
    </recommendedName>
</protein>
<evidence type="ECO:0000313" key="3">
    <source>
        <dbReference type="Proteomes" id="UP000366872"/>
    </source>
</evidence>
<evidence type="ECO:0000256" key="1">
    <source>
        <dbReference type="SAM" id="SignalP"/>
    </source>
</evidence>
<evidence type="ECO:0000313" key="2">
    <source>
        <dbReference type="EMBL" id="VGO15310.1"/>
    </source>
</evidence>
<proteinExistence type="predicted"/>
<feature type="chain" id="PRO_5025610914" description="Glycoside hydrolase family 42 N-terminal domain-containing protein" evidence="1">
    <location>
        <begin position="20"/>
        <end position="467"/>
    </location>
</feature>
<evidence type="ECO:0008006" key="4">
    <source>
        <dbReference type="Google" id="ProtNLM"/>
    </source>
</evidence>
<dbReference type="InterPro" id="IPR017853">
    <property type="entry name" value="GH"/>
</dbReference>
<feature type="signal peptide" evidence="1">
    <location>
        <begin position="1"/>
        <end position="19"/>
    </location>
</feature>
<keyword evidence="3" id="KW-1185">Reference proteome</keyword>